<dbReference type="RefSeq" id="WP_047578850.1">
    <property type="nucleotide sequence ID" value="NZ_JPQT01000141.1"/>
</dbReference>
<sequence>MINSRQKLTRYGGSLLLVLAVHAIAIVVALRWPASQAIELPPAAMMVELAPEPVPAPPPPPAVVQPPPPPEPEEQIPEPKVAEAPKPEIAIQKPVEKPKPKPKPQPPKPIKKPEPPQEKPVEEKPMDTPPTTAKVEKSAAPTPPSPPSPPSTALPSWQGDLLRHLAKFKKYPEDARRRGMQGVSRLRFVVDAEGNVLSYSIASSSGSPALDRATMEMIRRAQPLPKPPAETLNNGTIEILAPFVYSLDKR</sequence>
<dbReference type="EMBL" id="JPQT01000141">
    <property type="protein sequence ID" value="KFE45914.1"/>
    <property type="molecule type" value="Genomic_DNA"/>
</dbReference>
<keyword evidence="4" id="KW-1003">Cell membrane</keyword>
<evidence type="ECO:0000259" key="11">
    <source>
        <dbReference type="PROSITE" id="PS52015"/>
    </source>
</evidence>
<protein>
    <submittedName>
        <fullName evidence="12">Energy transducer TonB</fullName>
    </submittedName>
</protein>
<keyword evidence="5" id="KW-0997">Cell inner membrane</keyword>
<evidence type="ECO:0000256" key="7">
    <source>
        <dbReference type="ARBA" id="ARBA00022927"/>
    </source>
</evidence>
<comment type="similarity">
    <text evidence="2">Belongs to the TonB family.</text>
</comment>
<dbReference type="Pfam" id="PF03544">
    <property type="entry name" value="TonB_C"/>
    <property type="match status" value="1"/>
</dbReference>
<evidence type="ECO:0000313" key="13">
    <source>
        <dbReference type="Proteomes" id="UP000028643"/>
    </source>
</evidence>
<dbReference type="GO" id="GO:0015031">
    <property type="term" value="P:protein transport"/>
    <property type="evidence" value="ECO:0007669"/>
    <property type="project" value="UniProtKB-KW"/>
</dbReference>
<evidence type="ECO:0000256" key="10">
    <source>
        <dbReference type="SAM" id="MobiDB-lite"/>
    </source>
</evidence>
<keyword evidence="9" id="KW-0472">Membrane</keyword>
<dbReference type="InterPro" id="IPR006260">
    <property type="entry name" value="TonB/TolA_C"/>
</dbReference>
<dbReference type="PROSITE" id="PS52015">
    <property type="entry name" value="TONB_CTD"/>
    <property type="match status" value="1"/>
</dbReference>
<feature type="region of interest" description="Disordered" evidence="10">
    <location>
        <begin position="52"/>
        <end position="158"/>
    </location>
</feature>
<dbReference type="GO" id="GO:0031992">
    <property type="term" value="F:energy transducer activity"/>
    <property type="evidence" value="ECO:0007669"/>
    <property type="project" value="TreeGrafter"/>
</dbReference>
<dbReference type="PANTHER" id="PTHR33446">
    <property type="entry name" value="PROTEIN TONB-RELATED"/>
    <property type="match status" value="1"/>
</dbReference>
<proteinExistence type="inferred from homology"/>
<reference evidence="12 13" key="1">
    <citation type="submission" date="2014-07" db="EMBL/GenBank/DDBJ databases">
        <title>Draft Genome Sequences of Environmental Pseudomonas syringae strains.</title>
        <authorList>
            <person name="Baltrus D.A."/>
            <person name="Berge O."/>
            <person name="Morris C."/>
        </authorList>
    </citation>
    <scope>NUCLEOTIDE SEQUENCE [LARGE SCALE GENOMIC DNA]</scope>
    <source>
        <strain evidence="12 13">CEB003</strain>
    </source>
</reference>
<name>A0A085URV1_PSESX</name>
<feature type="compositionally biased region" description="Pro residues" evidence="10">
    <location>
        <begin position="52"/>
        <end position="70"/>
    </location>
</feature>
<feature type="domain" description="TonB C-terminal" evidence="11">
    <location>
        <begin position="156"/>
        <end position="250"/>
    </location>
</feature>
<keyword evidence="8" id="KW-1133">Transmembrane helix</keyword>
<keyword evidence="6" id="KW-0812">Transmembrane</keyword>
<keyword evidence="3" id="KW-0813">Transport</keyword>
<evidence type="ECO:0000256" key="9">
    <source>
        <dbReference type="ARBA" id="ARBA00023136"/>
    </source>
</evidence>
<dbReference type="NCBIfam" id="TIGR01352">
    <property type="entry name" value="tonB_Cterm"/>
    <property type="match status" value="1"/>
</dbReference>
<dbReference type="InterPro" id="IPR037682">
    <property type="entry name" value="TonB_C"/>
</dbReference>
<evidence type="ECO:0000256" key="2">
    <source>
        <dbReference type="ARBA" id="ARBA00006555"/>
    </source>
</evidence>
<feature type="compositionally biased region" description="Pro residues" evidence="10">
    <location>
        <begin position="141"/>
        <end position="152"/>
    </location>
</feature>
<accession>A0A085URV1</accession>
<dbReference type="SUPFAM" id="SSF74653">
    <property type="entry name" value="TolA/TonB C-terminal domain"/>
    <property type="match status" value="1"/>
</dbReference>
<dbReference type="Gene3D" id="3.30.1150.10">
    <property type="match status" value="1"/>
</dbReference>
<evidence type="ECO:0000256" key="8">
    <source>
        <dbReference type="ARBA" id="ARBA00022989"/>
    </source>
</evidence>
<organism evidence="12 13">
    <name type="scientific">Pseudomonas syringae</name>
    <dbReference type="NCBI Taxonomy" id="317"/>
    <lineage>
        <taxon>Bacteria</taxon>
        <taxon>Pseudomonadati</taxon>
        <taxon>Pseudomonadota</taxon>
        <taxon>Gammaproteobacteria</taxon>
        <taxon>Pseudomonadales</taxon>
        <taxon>Pseudomonadaceae</taxon>
        <taxon>Pseudomonas</taxon>
    </lineage>
</organism>
<feature type="compositionally biased region" description="Basic and acidic residues" evidence="10">
    <location>
        <begin position="111"/>
        <end position="126"/>
    </location>
</feature>
<dbReference type="GO" id="GO:0055085">
    <property type="term" value="P:transmembrane transport"/>
    <property type="evidence" value="ECO:0007669"/>
    <property type="project" value="InterPro"/>
</dbReference>
<dbReference type="Proteomes" id="UP000028643">
    <property type="component" value="Unassembled WGS sequence"/>
</dbReference>
<evidence type="ECO:0000256" key="3">
    <source>
        <dbReference type="ARBA" id="ARBA00022448"/>
    </source>
</evidence>
<evidence type="ECO:0000256" key="4">
    <source>
        <dbReference type="ARBA" id="ARBA00022475"/>
    </source>
</evidence>
<keyword evidence="7" id="KW-0653">Protein transport</keyword>
<dbReference type="PRINTS" id="PR01217">
    <property type="entry name" value="PRICHEXTENSN"/>
</dbReference>
<dbReference type="AlphaFoldDB" id="A0A085URV1"/>
<comment type="caution">
    <text evidence="12">The sequence shown here is derived from an EMBL/GenBank/DDBJ whole genome shotgun (WGS) entry which is preliminary data.</text>
</comment>
<dbReference type="PATRIC" id="fig|317.174.peg.5360"/>
<evidence type="ECO:0000256" key="6">
    <source>
        <dbReference type="ARBA" id="ARBA00022692"/>
    </source>
</evidence>
<dbReference type="InterPro" id="IPR051045">
    <property type="entry name" value="TonB-dependent_transducer"/>
</dbReference>
<comment type="subcellular location">
    <subcellularLocation>
        <location evidence="1">Cell inner membrane</location>
        <topology evidence="1">Single-pass membrane protein</topology>
        <orientation evidence="1">Periplasmic side</orientation>
    </subcellularLocation>
</comment>
<evidence type="ECO:0000256" key="5">
    <source>
        <dbReference type="ARBA" id="ARBA00022519"/>
    </source>
</evidence>
<gene>
    <name evidence="12" type="ORF">IV02_26240</name>
</gene>
<dbReference type="PANTHER" id="PTHR33446:SF2">
    <property type="entry name" value="PROTEIN TONB"/>
    <property type="match status" value="1"/>
</dbReference>
<evidence type="ECO:0000256" key="1">
    <source>
        <dbReference type="ARBA" id="ARBA00004383"/>
    </source>
</evidence>
<dbReference type="GO" id="GO:0098797">
    <property type="term" value="C:plasma membrane protein complex"/>
    <property type="evidence" value="ECO:0007669"/>
    <property type="project" value="TreeGrafter"/>
</dbReference>
<evidence type="ECO:0000313" key="12">
    <source>
        <dbReference type="EMBL" id="KFE45914.1"/>
    </source>
</evidence>